<dbReference type="PANTHER" id="PTHR35323:SF2">
    <property type="entry name" value="SAP DOMAIN-CONTAINING PROTEIN"/>
    <property type="match status" value="1"/>
</dbReference>
<dbReference type="InterPro" id="IPR003034">
    <property type="entry name" value="SAP_dom"/>
</dbReference>
<proteinExistence type="predicted"/>
<name>A0AAN8UW69_9MAGN</name>
<evidence type="ECO:0000256" key="1">
    <source>
        <dbReference type="SAM" id="MobiDB-lite"/>
    </source>
</evidence>
<dbReference type="Pfam" id="PF24766">
    <property type="entry name" value="DUF7699"/>
    <property type="match status" value="1"/>
</dbReference>
<dbReference type="EMBL" id="JBAMMX010000018">
    <property type="protein sequence ID" value="KAK6923015.1"/>
    <property type="molecule type" value="Genomic_DNA"/>
</dbReference>
<dbReference type="Proteomes" id="UP001370490">
    <property type="component" value="Unassembled WGS sequence"/>
</dbReference>
<dbReference type="Pfam" id="PF02037">
    <property type="entry name" value="SAP"/>
    <property type="match status" value="1"/>
</dbReference>
<comment type="caution">
    <text evidence="3">The sequence shown here is derived from an EMBL/GenBank/DDBJ whole genome shotgun (WGS) entry which is preliminary data.</text>
</comment>
<feature type="compositionally biased region" description="Basic and acidic residues" evidence="1">
    <location>
        <begin position="246"/>
        <end position="258"/>
    </location>
</feature>
<dbReference type="InterPro" id="IPR056116">
    <property type="entry name" value="DUF7699"/>
</dbReference>
<protein>
    <submittedName>
        <fullName evidence="3">SAP domain</fullName>
    </submittedName>
</protein>
<feature type="non-terminal residue" evidence="3">
    <location>
        <position position="353"/>
    </location>
</feature>
<sequence length="353" mass="39907">MSARGKKRSFVDISSSSDEDDDSEFEDEVENSDDDVISISDSSSYDDDDGTDSGEDQDRTDSDEGEQDDESRCNKVIGLLQEGSELEGLNVNECKAYLRRHGLRISGTKAVCIQRIQEHWRIKDGNGEVIHPVSSFSTNCKGDVCKGDVVLFVQKVYKKFDKVTKTGKLLGRRTVAGRVVKESYGASKQQHTFTRWDNEAERLEVLAEKHNRGNAARLVREMRKAKKSSVKCQKHFHQAKSSQLERTTESGKGRRVDAGQKASRPKHAKSNDRCHKAPRVENMNNKRNSIARPPKSSRKYQRPNYPSRDMHHNLYGQYPGSSSSHSLQGGNIGVYPNMMTYNRQSHHFLVPIE</sequence>
<reference evidence="3 4" key="1">
    <citation type="submission" date="2023-12" db="EMBL/GenBank/DDBJ databases">
        <title>A high-quality genome assembly for Dillenia turbinata (Dilleniales).</title>
        <authorList>
            <person name="Chanderbali A."/>
        </authorList>
    </citation>
    <scope>NUCLEOTIDE SEQUENCE [LARGE SCALE GENOMIC DNA]</scope>
    <source>
        <strain evidence="3">LSX21</strain>
        <tissue evidence="3">Leaf</tissue>
    </source>
</reference>
<accession>A0AAN8UW69</accession>
<dbReference type="SUPFAM" id="SSF68906">
    <property type="entry name" value="SAP domain"/>
    <property type="match status" value="1"/>
</dbReference>
<dbReference type="PANTHER" id="PTHR35323">
    <property type="entry name" value="SAP DOMAIN-CONTAINING PROTEIN"/>
    <property type="match status" value="1"/>
</dbReference>
<feature type="domain" description="SAP" evidence="2">
    <location>
        <begin position="86"/>
        <end position="120"/>
    </location>
</feature>
<feature type="compositionally biased region" description="Acidic residues" evidence="1">
    <location>
        <begin position="17"/>
        <end position="36"/>
    </location>
</feature>
<feature type="region of interest" description="Disordered" evidence="1">
    <location>
        <begin position="1"/>
        <end position="72"/>
    </location>
</feature>
<evidence type="ECO:0000259" key="2">
    <source>
        <dbReference type="PROSITE" id="PS50800"/>
    </source>
</evidence>
<dbReference type="PROSITE" id="PS50800">
    <property type="entry name" value="SAP"/>
    <property type="match status" value="1"/>
</dbReference>
<feature type="compositionally biased region" description="Basic residues" evidence="1">
    <location>
        <begin position="224"/>
        <end position="238"/>
    </location>
</feature>
<evidence type="ECO:0000313" key="4">
    <source>
        <dbReference type="Proteomes" id="UP001370490"/>
    </source>
</evidence>
<dbReference type="Gene3D" id="1.10.720.30">
    <property type="entry name" value="SAP domain"/>
    <property type="match status" value="1"/>
</dbReference>
<organism evidence="3 4">
    <name type="scientific">Dillenia turbinata</name>
    <dbReference type="NCBI Taxonomy" id="194707"/>
    <lineage>
        <taxon>Eukaryota</taxon>
        <taxon>Viridiplantae</taxon>
        <taxon>Streptophyta</taxon>
        <taxon>Embryophyta</taxon>
        <taxon>Tracheophyta</taxon>
        <taxon>Spermatophyta</taxon>
        <taxon>Magnoliopsida</taxon>
        <taxon>eudicotyledons</taxon>
        <taxon>Gunneridae</taxon>
        <taxon>Pentapetalae</taxon>
        <taxon>Dilleniales</taxon>
        <taxon>Dilleniaceae</taxon>
        <taxon>Dillenia</taxon>
    </lineage>
</organism>
<feature type="compositionally biased region" description="Basic and acidic residues" evidence="1">
    <location>
        <begin position="269"/>
        <end position="279"/>
    </location>
</feature>
<evidence type="ECO:0000313" key="3">
    <source>
        <dbReference type="EMBL" id="KAK6923015.1"/>
    </source>
</evidence>
<feature type="compositionally biased region" description="Acidic residues" evidence="1">
    <location>
        <begin position="44"/>
        <end position="55"/>
    </location>
</feature>
<keyword evidence="4" id="KW-1185">Reference proteome</keyword>
<feature type="region of interest" description="Disordered" evidence="1">
    <location>
        <begin position="224"/>
        <end position="327"/>
    </location>
</feature>
<dbReference type="SMART" id="SM00513">
    <property type="entry name" value="SAP"/>
    <property type="match status" value="1"/>
</dbReference>
<dbReference type="AlphaFoldDB" id="A0AAN8UW69"/>
<dbReference type="InterPro" id="IPR036361">
    <property type="entry name" value="SAP_dom_sf"/>
</dbReference>
<gene>
    <name evidence="3" type="ORF">RJ641_011319</name>
</gene>